<dbReference type="AlphaFoldDB" id="X6M912"/>
<name>X6M912_RETFI</name>
<comment type="caution">
    <text evidence="1">The sequence shown here is derived from an EMBL/GenBank/DDBJ whole genome shotgun (WGS) entry which is preliminary data.</text>
</comment>
<proteinExistence type="predicted"/>
<keyword evidence="2" id="KW-1185">Reference proteome</keyword>
<dbReference type="Proteomes" id="UP000023152">
    <property type="component" value="Unassembled WGS sequence"/>
</dbReference>
<dbReference type="EMBL" id="ASPP01023787">
    <property type="protein sequence ID" value="ETO09957.1"/>
    <property type="molecule type" value="Genomic_DNA"/>
</dbReference>
<sequence length="245" mass="28986">MSKIKLLNQNSMLKNNRMTKTTITQEYGLYFSIYFLRVEIKTKGIYFNHVNVAKILFAMISTYKLSHPKKVYKLIQLFHLWNLCLRSFNVSKSNILILTLQAQQSNSQFKNKKQTYLNSFFIFKYSLKLQKNLSKTEYARKKAQYLPFYTIKNDLKKKNKMTTLSNESENQKSQTPLSKNITNMLIKQYTLVPININLFSLSTASCRAFFLKSTKYFHFYELLNKLYIIKQHALNDDAISIRLLI</sequence>
<evidence type="ECO:0000313" key="2">
    <source>
        <dbReference type="Proteomes" id="UP000023152"/>
    </source>
</evidence>
<reference evidence="1 2" key="1">
    <citation type="journal article" date="2013" name="Curr. Biol.">
        <title>The Genome of the Foraminiferan Reticulomyxa filosa.</title>
        <authorList>
            <person name="Glockner G."/>
            <person name="Hulsmann N."/>
            <person name="Schleicher M."/>
            <person name="Noegel A.A."/>
            <person name="Eichinger L."/>
            <person name="Gallinger C."/>
            <person name="Pawlowski J."/>
            <person name="Sierra R."/>
            <person name="Euteneuer U."/>
            <person name="Pillet L."/>
            <person name="Moustafa A."/>
            <person name="Platzer M."/>
            <person name="Groth M."/>
            <person name="Szafranski K."/>
            <person name="Schliwa M."/>
        </authorList>
    </citation>
    <scope>NUCLEOTIDE SEQUENCE [LARGE SCALE GENOMIC DNA]</scope>
</reference>
<organism evidence="1 2">
    <name type="scientific">Reticulomyxa filosa</name>
    <dbReference type="NCBI Taxonomy" id="46433"/>
    <lineage>
        <taxon>Eukaryota</taxon>
        <taxon>Sar</taxon>
        <taxon>Rhizaria</taxon>
        <taxon>Retaria</taxon>
        <taxon>Foraminifera</taxon>
        <taxon>Monothalamids</taxon>
        <taxon>Reticulomyxidae</taxon>
        <taxon>Reticulomyxa</taxon>
    </lineage>
</organism>
<protein>
    <submittedName>
        <fullName evidence="1">Uncharacterized protein</fullName>
    </submittedName>
</protein>
<gene>
    <name evidence="1" type="ORF">RFI_27418</name>
</gene>
<evidence type="ECO:0000313" key="1">
    <source>
        <dbReference type="EMBL" id="ETO09957.1"/>
    </source>
</evidence>
<accession>X6M912</accession>